<sequence>MQRRERERTTGDRDRQIAGCADADGDGQQLARHVPLGLVLELEPRVLPESGNEPLAGLVEAPPVPSDLRLDQQPGLEQRVEVAEHRFPPLAADLVADALPQPGDLLQREPPVTLVRHEEQLVDVPRRQPRQHLLPPWRSSTGPDLIPG</sequence>
<reference evidence="3" key="1">
    <citation type="journal article" date="2019" name="Int. J. Syst. Evol. Microbiol.">
        <title>The Global Catalogue of Microorganisms (GCM) 10K type strain sequencing project: providing services to taxonomists for standard genome sequencing and annotation.</title>
        <authorList>
            <consortium name="The Broad Institute Genomics Platform"/>
            <consortium name="The Broad Institute Genome Sequencing Center for Infectious Disease"/>
            <person name="Wu L."/>
            <person name="Ma J."/>
        </authorList>
    </citation>
    <scope>NUCLEOTIDE SEQUENCE [LARGE SCALE GENOMIC DNA]</scope>
    <source>
        <strain evidence="3">JCM 18302</strain>
    </source>
</reference>
<gene>
    <name evidence="2" type="ORF">GCM10023320_49840</name>
</gene>
<organism evidence="2 3">
    <name type="scientific">Pseudonocardia adelaidensis</name>
    <dbReference type="NCBI Taxonomy" id="648754"/>
    <lineage>
        <taxon>Bacteria</taxon>
        <taxon>Bacillati</taxon>
        <taxon>Actinomycetota</taxon>
        <taxon>Actinomycetes</taxon>
        <taxon>Pseudonocardiales</taxon>
        <taxon>Pseudonocardiaceae</taxon>
        <taxon>Pseudonocardia</taxon>
    </lineage>
</organism>
<keyword evidence="3" id="KW-1185">Reference proteome</keyword>
<accession>A0ABP9NP30</accession>
<evidence type="ECO:0000313" key="2">
    <source>
        <dbReference type="EMBL" id="GAA5129408.1"/>
    </source>
</evidence>
<feature type="region of interest" description="Disordered" evidence="1">
    <location>
        <begin position="1"/>
        <end position="28"/>
    </location>
</feature>
<protein>
    <submittedName>
        <fullName evidence="2">Uncharacterized protein</fullName>
    </submittedName>
</protein>
<evidence type="ECO:0000256" key="1">
    <source>
        <dbReference type="SAM" id="MobiDB-lite"/>
    </source>
</evidence>
<comment type="caution">
    <text evidence="2">The sequence shown here is derived from an EMBL/GenBank/DDBJ whole genome shotgun (WGS) entry which is preliminary data.</text>
</comment>
<dbReference type="Proteomes" id="UP001500804">
    <property type="component" value="Unassembled WGS sequence"/>
</dbReference>
<evidence type="ECO:0000313" key="3">
    <source>
        <dbReference type="Proteomes" id="UP001500804"/>
    </source>
</evidence>
<proteinExistence type="predicted"/>
<dbReference type="EMBL" id="BAABJO010000020">
    <property type="protein sequence ID" value="GAA5129408.1"/>
    <property type="molecule type" value="Genomic_DNA"/>
</dbReference>
<feature type="region of interest" description="Disordered" evidence="1">
    <location>
        <begin position="119"/>
        <end position="148"/>
    </location>
</feature>
<feature type="compositionally biased region" description="Basic and acidic residues" evidence="1">
    <location>
        <begin position="1"/>
        <end position="16"/>
    </location>
</feature>
<name>A0ABP9NP30_9PSEU</name>